<protein>
    <submittedName>
        <fullName evidence="1">Uncharacterized protein</fullName>
    </submittedName>
</protein>
<evidence type="ECO:0000313" key="2">
    <source>
        <dbReference type="Proteomes" id="UP000278351"/>
    </source>
</evidence>
<reference evidence="1 2" key="1">
    <citation type="submission" date="2018-11" db="EMBL/GenBank/DDBJ databases">
        <title>Chitinophaga lutea sp.nov., isolate from arsenic contaminated soil.</title>
        <authorList>
            <person name="Zong Y."/>
        </authorList>
    </citation>
    <scope>NUCLEOTIDE SEQUENCE [LARGE SCALE GENOMIC DNA]</scope>
    <source>
        <strain evidence="1 2">ZY74</strain>
    </source>
</reference>
<organism evidence="1 2">
    <name type="scientific">Chitinophaga lutea</name>
    <dbReference type="NCBI Taxonomy" id="2488634"/>
    <lineage>
        <taxon>Bacteria</taxon>
        <taxon>Pseudomonadati</taxon>
        <taxon>Bacteroidota</taxon>
        <taxon>Chitinophagia</taxon>
        <taxon>Chitinophagales</taxon>
        <taxon>Chitinophagaceae</taxon>
        <taxon>Chitinophaga</taxon>
    </lineage>
</organism>
<accession>A0A3N4PZ98</accession>
<dbReference type="EMBL" id="RPDH01000001">
    <property type="protein sequence ID" value="RPE13206.1"/>
    <property type="molecule type" value="Genomic_DNA"/>
</dbReference>
<dbReference type="Proteomes" id="UP000278351">
    <property type="component" value="Unassembled WGS sequence"/>
</dbReference>
<comment type="caution">
    <text evidence="1">The sequence shown here is derived from an EMBL/GenBank/DDBJ whole genome shotgun (WGS) entry which is preliminary data.</text>
</comment>
<gene>
    <name evidence="1" type="ORF">EGT74_06655</name>
</gene>
<dbReference type="OrthoDB" id="683457at2"/>
<sequence length="172" mass="19521">MKKAIFLIMILTIGYLQGYAQKLPADLIKSISNAITPKFTAHADSVDIYTVALVLSADGKRQSLTFSAGTPASVKDDIVRRLNAAYVHLTPLDTYWKEYCKKNDIRNNTCFIQPVLVRFEETDKRIFTVDQVSDKVTAALTFEDMYLGVKENMKIVWLPAKTSRILRERVVQ</sequence>
<proteinExistence type="predicted"/>
<keyword evidence="2" id="KW-1185">Reference proteome</keyword>
<dbReference type="RefSeq" id="WP_123845725.1">
    <property type="nucleotide sequence ID" value="NZ_RPDH01000001.1"/>
</dbReference>
<name>A0A3N4PZ98_9BACT</name>
<evidence type="ECO:0000313" key="1">
    <source>
        <dbReference type="EMBL" id="RPE13206.1"/>
    </source>
</evidence>
<dbReference type="AlphaFoldDB" id="A0A3N4PZ98"/>